<evidence type="ECO:0000313" key="3">
    <source>
        <dbReference type="EMBL" id="OAY72981.1"/>
    </source>
</evidence>
<dbReference type="InterPro" id="IPR002225">
    <property type="entry name" value="3Beta_OHSteriod_DH/Estase"/>
</dbReference>
<keyword evidence="1" id="KW-0560">Oxidoreductase</keyword>
<dbReference type="GO" id="GO:0006694">
    <property type="term" value="P:steroid biosynthetic process"/>
    <property type="evidence" value="ECO:0007669"/>
    <property type="project" value="InterPro"/>
</dbReference>
<dbReference type="STRING" id="4615.A0A199V7X0"/>
<dbReference type="PANTHER" id="PTHR10366">
    <property type="entry name" value="NAD DEPENDENT EPIMERASE/DEHYDRATASE"/>
    <property type="match status" value="1"/>
</dbReference>
<protein>
    <submittedName>
        <fullName evidence="3">3beta-hydroxysteroid-dehydrogenase/decarboxylase isoform 1</fullName>
    </submittedName>
</protein>
<comment type="caution">
    <text evidence="3">The sequence shown here is derived from an EMBL/GenBank/DDBJ whole genome shotgun (WGS) entry which is preliminary data.</text>
</comment>
<feature type="domain" description="3-beta hydroxysteroid dehydrogenase/isomerase" evidence="2">
    <location>
        <begin position="15"/>
        <end position="142"/>
    </location>
</feature>
<dbReference type="InterPro" id="IPR050425">
    <property type="entry name" value="NAD(P)_dehydrat-like"/>
</dbReference>
<name>A0A199V7X0_ANACO</name>
<evidence type="ECO:0000256" key="1">
    <source>
        <dbReference type="ARBA" id="ARBA00023002"/>
    </source>
</evidence>
<reference evidence="3 4" key="1">
    <citation type="journal article" date="2016" name="DNA Res.">
        <title>The draft genome of MD-2 pineapple using hybrid error correction of long reads.</title>
        <authorList>
            <person name="Redwan R.M."/>
            <person name="Saidin A."/>
            <person name="Kumar S.V."/>
        </authorList>
    </citation>
    <scope>NUCLEOTIDE SEQUENCE [LARGE SCALE GENOMIC DNA]</scope>
    <source>
        <strain evidence="4">cv. MD2</strain>
        <tissue evidence="3">Leaf</tissue>
    </source>
</reference>
<dbReference type="Proteomes" id="UP000092600">
    <property type="component" value="Unassembled WGS sequence"/>
</dbReference>
<dbReference type="Pfam" id="PF01073">
    <property type="entry name" value="3Beta_HSD"/>
    <property type="match status" value="1"/>
</dbReference>
<dbReference type="PANTHER" id="PTHR10366:SF564">
    <property type="entry name" value="STEROL-4-ALPHA-CARBOXYLATE 3-DEHYDROGENASE, DECARBOXYLATING"/>
    <property type="match status" value="1"/>
</dbReference>
<gene>
    <name evidence="3" type="ORF">ACMD2_24907</name>
</gene>
<sequence length="146" mass="15305">MEVGGGGGGGERWCVVTGGRGFAARHLVEMLLRSGEWCVRVADLAPSLALDPREDGGGGGSPLGAALLSGRAAYVSADLRNRQQVVKAFLGAEVVFHMAAPDSSINNYQLHYSVNVQDVIDAASNAKLETIYTSSPSVVFDGVHEF</sequence>
<evidence type="ECO:0000313" key="4">
    <source>
        <dbReference type="Proteomes" id="UP000092600"/>
    </source>
</evidence>
<dbReference type="SUPFAM" id="SSF51735">
    <property type="entry name" value="NAD(P)-binding Rossmann-fold domains"/>
    <property type="match status" value="1"/>
</dbReference>
<organism evidence="3 4">
    <name type="scientific">Ananas comosus</name>
    <name type="common">Pineapple</name>
    <name type="synonym">Ananas ananas</name>
    <dbReference type="NCBI Taxonomy" id="4615"/>
    <lineage>
        <taxon>Eukaryota</taxon>
        <taxon>Viridiplantae</taxon>
        <taxon>Streptophyta</taxon>
        <taxon>Embryophyta</taxon>
        <taxon>Tracheophyta</taxon>
        <taxon>Spermatophyta</taxon>
        <taxon>Magnoliopsida</taxon>
        <taxon>Liliopsida</taxon>
        <taxon>Poales</taxon>
        <taxon>Bromeliaceae</taxon>
        <taxon>Bromelioideae</taxon>
        <taxon>Ananas</taxon>
    </lineage>
</organism>
<accession>A0A199V7X0</accession>
<dbReference type="InterPro" id="IPR036291">
    <property type="entry name" value="NAD(P)-bd_dom_sf"/>
</dbReference>
<dbReference type="EMBL" id="LSRQ01002890">
    <property type="protein sequence ID" value="OAY72981.1"/>
    <property type="molecule type" value="Genomic_DNA"/>
</dbReference>
<dbReference type="AlphaFoldDB" id="A0A199V7X0"/>
<dbReference type="Gene3D" id="3.40.50.720">
    <property type="entry name" value="NAD(P)-binding Rossmann-like Domain"/>
    <property type="match status" value="1"/>
</dbReference>
<evidence type="ECO:0000259" key="2">
    <source>
        <dbReference type="Pfam" id="PF01073"/>
    </source>
</evidence>
<dbReference type="GO" id="GO:0016616">
    <property type="term" value="F:oxidoreductase activity, acting on the CH-OH group of donors, NAD or NADP as acceptor"/>
    <property type="evidence" value="ECO:0007669"/>
    <property type="project" value="InterPro"/>
</dbReference>
<proteinExistence type="predicted"/>